<dbReference type="AlphaFoldDB" id="A0AAR2LT65"/>
<evidence type="ECO:0000256" key="4">
    <source>
        <dbReference type="SAM" id="Coils"/>
    </source>
</evidence>
<keyword evidence="4" id="KW-0175">Coiled coil</keyword>
<dbReference type="PANTHER" id="PTHR10903:SF167">
    <property type="entry name" value="GTPASE IMAP FAMILY MEMBER 6-RELATED"/>
    <property type="match status" value="1"/>
</dbReference>
<feature type="region of interest" description="Disordered" evidence="5">
    <location>
        <begin position="407"/>
        <end position="439"/>
    </location>
</feature>
<dbReference type="InterPro" id="IPR045058">
    <property type="entry name" value="GIMA/IAN/Toc"/>
</dbReference>
<feature type="compositionally biased region" description="Polar residues" evidence="5">
    <location>
        <begin position="47"/>
        <end position="58"/>
    </location>
</feature>
<reference evidence="7" key="2">
    <citation type="submission" date="2025-08" db="UniProtKB">
        <authorList>
            <consortium name="Ensembl"/>
        </authorList>
    </citation>
    <scope>IDENTIFICATION</scope>
</reference>
<feature type="domain" description="AIG1-type G" evidence="6">
    <location>
        <begin position="16"/>
        <end position="215"/>
    </location>
</feature>
<evidence type="ECO:0000259" key="6">
    <source>
        <dbReference type="PROSITE" id="PS51720"/>
    </source>
</evidence>
<dbReference type="Pfam" id="PF04548">
    <property type="entry name" value="AIG1"/>
    <property type="match status" value="1"/>
</dbReference>
<reference evidence="7 8" key="1">
    <citation type="submission" date="2020-10" db="EMBL/GenBank/DDBJ databases">
        <title>Pygocentrus nattereri (red-bellied piranha) genome, fPygNat1, primary haplotype.</title>
        <authorList>
            <person name="Myers G."/>
            <person name="Meyer A."/>
            <person name="Karagic N."/>
            <person name="Pippel M."/>
            <person name="Winkler S."/>
            <person name="Tracey A."/>
            <person name="Wood J."/>
            <person name="Formenti G."/>
            <person name="Howe K."/>
            <person name="Fedrigo O."/>
            <person name="Jarvis E.D."/>
        </authorList>
    </citation>
    <scope>NUCLEOTIDE SEQUENCE [LARGE SCALE GENOMIC DNA]</scope>
</reference>
<feature type="region of interest" description="Disordered" evidence="5">
    <location>
        <begin position="35"/>
        <end position="65"/>
    </location>
</feature>
<dbReference type="GeneTree" id="ENSGT01140000282522"/>
<feature type="coiled-coil region" evidence="4">
    <location>
        <begin position="371"/>
        <end position="405"/>
    </location>
</feature>
<name>A0AAR2LT65_PYGNA</name>
<dbReference type="GO" id="GO:0005525">
    <property type="term" value="F:GTP binding"/>
    <property type="evidence" value="ECO:0007669"/>
    <property type="project" value="UniProtKB-KW"/>
</dbReference>
<sequence length="439" mass="50953">MSGESSSSASPESVPVSELRLVLLGRTGCGKRAAGNTILGREERSQAGASTVRQQSESRQGEVAGRQVTVVDTPDWFCPGLSLEELRQDVGLCVRLSAPGPHAFLLVIPLKQSTGEERGMLEKMEEIFGERCWRNTMILFTVTDEVQEKNISEFIQSGNQEVQRLVEKCGNRFHCLSIKESGDGSQTSELLEKIEKMVEGNREKFYSSEIYLETESQIRAVETKIMKEREEKKLKEEKEMKEKLEKEVQNSLRKIEGAVQEHEGEIKQLNDRTTELERRMKEERDEEKKRELEQELQRELDRRTEMEEKVKRLKEKRERERSEMEERHRQEMEEIRETYEGEARMEAERNLMKVILPELQRNILVSKSKMQEEFSRQMEEKEGELETLKQSLSELRKTHSLLEEVYERTVRSSSDSETAAPAAEGGSKGISKRFRDWLQ</sequence>
<dbReference type="InterPro" id="IPR006703">
    <property type="entry name" value="G_AIG1"/>
</dbReference>
<dbReference type="PANTHER" id="PTHR10903">
    <property type="entry name" value="GTPASE, IMAP FAMILY MEMBER-RELATED"/>
    <property type="match status" value="1"/>
</dbReference>
<dbReference type="Ensembl" id="ENSPNAT00000056395.1">
    <property type="protein sequence ID" value="ENSPNAP00000079793.1"/>
    <property type="gene ID" value="ENSPNAG00000034662.1"/>
</dbReference>
<dbReference type="PROSITE" id="PS51720">
    <property type="entry name" value="G_AIG1"/>
    <property type="match status" value="1"/>
</dbReference>
<accession>A0AAR2LT65</accession>
<proteinExistence type="inferred from homology"/>
<keyword evidence="8" id="KW-1185">Reference proteome</keyword>
<keyword evidence="2" id="KW-0547">Nucleotide-binding</keyword>
<keyword evidence="3" id="KW-0342">GTP-binding</keyword>
<evidence type="ECO:0000256" key="1">
    <source>
        <dbReference type="ARBA" id="ARBA00008535"/>
    </source>
</evidence>
<dbReference type="FunFam" id="3.40.50.300:FF:002274">
    <property type="entry name" value="Si:dkeyp-69e1.8"/>
    <property type="match status" value="1"/>
</dbReference>
<evidence type="ECO:0000313" key="8">
    <source>
        <dbReference type="Proteomes" id="UP001501920"/>
    </source>
</evidence>
<dbReference type="SUPFAM" id="SSF52540">
    <property type="entry name" value="P-loop containing nucleoside triphosphate hydrolases"/>
    <property type="match status" value="1"/>
</dbReference>
<evidence type="ECO:0000313" key="7">
    <source>
        <dbReference type="Ensembl" id="ENSPNAP00000079793.1"/>
    </source>
</evidence>
<protein>
    <recommendedName>
        <fullName evidence="6">AIG1-type G domain-containing protein</fullName>
    </recommendedName>
</protein>
<dbReference type="Gene3D" id="3.40.50.300">
    <property type="entry name" value="P-loop containing nucleotide triphosphate hydrolases"/>
    <property type="match status" value="1"/>
</dbReference>
<evidence type="ECO:0000256" key="3">
    <source>
        <dbReference type="ARBA" id="ARBA00023134"/>
    </source>
</evidence>
<reference evidence="7" key="3">
    <citation type="submission" date="2025-09" db="UniProtKB">
        <authorList>
            <consortium name="Ensembl"/>
        </authorList>
    </citation>
    <scope>IDENTIFICATION</scope>
</reference>
<dbReference type="InterPro" id="IPR027417">
    <property type="entry name" value="P-loop_NTPase"/>
</dbReference>
<dbReference type="Proteomes" id="UP001501920">
    <property type="component" value="Chromosome 23"/>
</dbReference>
<evidence type="ECO:0000256" key="2">
    <source>
        <dbReference type="ARBA" id="ARBA00022741"/>
    </source>
</evidence>
<evidence type="ECO:0000256" key="5">
    <source>
        <dbReference type="SAM" id="MobiDB-lite"/>
    </source>
</evidence>
<comment type="similarity">
    <text evidence="1">Belongs to the TRAFAC class TrmE-Era-EngA-EngB-Septin-like GTPase superfamily. AIG1/Toc34/Toc159-like paraseptin GTPase family. IAN subfamily.</text>
</comment>
<feature type="region of interest" description="Disordered" evidence="5">
    <location>
        <begin position="262"/>
        <end position="334"/>
    </location>
</feature>
<organism evidence="7 8">
    <name type="scientific">Pygocentrus nattereri</name>
    <name type="common">Red-bellied piranha</name>
    <dbReference type="NCBI Taxonomy" id="42514"/>
    <lineage>
        <taxon>Eukaryota</taxon>
        <taxon>Metazoa</taxon>
        <taxon>Chordata</taxon>
        <taxon>Craniata</taxon>
        <taxon>Vertebrata</taxon>
        <taxon>Euteleostomi</taxon>
        <taxon>Actinopterygii</taxon>
        <taxon>Neopterygii</taxon>
        <taxon>Teleostei</taxon>
        <taxon>Ostariophysi</taxon>
        <taxon>Characiformes</taxon>
        <taxon>Characoidei</taxon>
        <taxon>Pygocentrus</taxon>
    </lineage>
</organism>